<dbReference type="EC" id="1.3.1.21" evidence="17"/>
<organism evidence="22 23">
    <name type="scientific">Micromonas commoda (strain RCC299 / NOUM17 / CCMP2709)</name>
    <name type="common">Picoplanktonic green alga</name>
    <dbReference type="NCBI Taxonomy" id="296587"/>
    <lineage>
        <taxon>Eukaryota</taxon>
        <taxon>Viridiplantae</taxon>
        <taxon>Chlorophyta</taxon>
        <taxon>Mamiellophyceae</taxon>
        <taxon>Mamiellales</taxon>
        <taxon>Mamiellaceae</taxon>
        <taxon>Micromonas</taxon>
    </lineage>
</organism>
<evidence type="ECO:0000256" key="4">
    <source>
        <dbReference type="ARBA" id="ARBA00022548"/>
    </source>
</evidence>
<protein>
    <recommendedName>
        <fullName evidence="18">7-dehydrocholesterol reductase</fullName>
        <ecNumber evidence="17">1.3.1.21</ecNumber>
    </recommendedName>
    <alternativeName>
        <fullName evidence="19">Sterol Delta(7)-reductase</fullName>
    </alternativeName>
</protein>
<dbReference type="GO" id="GO:0016132">
    <property type="term" value="P:brassinosteroid biosynthetic process"/>
    <property type="evidence" value="ECO:0007669"/>
    <property type="project" value="TreeGrafter"/>
</dbReference>
<keyword evidence="3" id="KW-0444">Lipid biosynthesis</keyword>
<evidence type="ECO:0000256" key="18">
    <source>
        <dbReference type="ARBA" id="ARBA00039984"/>
    </source>
</evidence>
<evidence type="ECO:0000256" key="21">
    <source>
        <dbReference type="SAM" id="Phobius"/>
    </source>
</evidence>
<proteinExistence type="inferred from homology"/>
<keyword evidence="10 21" id="KW-1133">Transmembrane helix</keyword>
<evidence type="ECO:0000256" key="10">
    <source>
        <dbReference type="ARBA" id="ARBA00022989"/>
    </source>
</evidence>
<keyword evidence="6" id="KW-0152">Cholesterol biosynthesis</keyword>
<comment type="subcellular location">
    <subcellularLocation>
        <location evidence="1">Endoplasmic reticulum membrane</location>
        <topology evidence="1">Multi-pass membrane protein</topology>
    </subcellularLocation>
</comment>
<feature type="transmembrane region" description="Helical" evidence="21">
    <location>
        <begin position="175"/>
        <end position="199"/>
    </location>
</feature>
<dbReference type="GeneID" id="8246702"/>
<evidence type="ECO:0000256" key="2">
    <source>
        <dbReference type="ARBA" id="ARBA00005402"/>
    </source>
</evidence>
<dbReference type="FunCoup" id="C1FI91">
    <property type="interactions" value="868"/>
</dbReference>
<dbReference type="RefSeq" id="XP_002508695.1">
    <property type="nucleotide sequence ID" value="XM_002508649.1"/>
</dbReference>
<evidence type="ECO:0000256" key="19">
    <source>
        <dbReference type="ARBA" id="ARBA00042688"/>
    </source>
</evidence>
<evidence type="ECO:0000256" key="1">
    <source>
        <dbReference type="ARBA" id="ARBA00004477"/>
    </source>
</evidence>
<comment type="similarity">
    <text evidence="2">Belongs to the ERG4/ERG24 family.</text>
</comment>
<evidence type="ECO:0000256" key="12">
    <source>
        <dbReference type="ARBA" id="ARBA00023011"/>
    </source>
</evidence>
<feature type="region of interest" description="Disordered" evidence="20">
    <location>
        <begin position="1"/>
        <end position="40"/>
    </location>
</feature>
<evidence type="ECO:0000256" key="16">
    <source>
        <dbReference type="ARBA" id="ARBA00023221"/>
    </source>
</evidence>
<evidence type="ECO:0000256" key="5">
    <source>
        <dbReference type="ARBA" id="ARBA00022692"/>
    </source>
</evidence>
<dbReference type="GO" id="GO:0005789">
    <property type="term" value="C:endoplasmic reticulum membrane"/>
    <property type="evidence" value="ECO:0007669"/>
    <property type="project" value="UniProtKB-SubCell"/>
</dbReference>
<dbReference type="PROSITE" id="PS01018">
    <property type="entry name" value="STEROL_REDUCT_2"/>
    <property type="match status" value="1"/>
</dbReference>
<keyword evidence="11" id="KW-0560">Oxidoreductase</keyword>
<keyword evidence="4" id="KW-0153">Cholesterol metabolism</keyword>
<dbReference type="AlphaFoldDB" id="C1FI91"/>
<feature type="transmembrane region" description="Helical" evidence="21">
    <location>
        <begin position="148"/>
        <end position="168"/>
    </location>
</feature>
<dbReference type="OMA" id="WGKPAEC"/>
<evidence type="ECO:0000256" key="6">
    <source>
        <dbReference type="ARBA" id="ARBA00022778"/>
    </source>
</evidence>
<dbReference type="Proteomes" id="UP000002009">
    <property type="component" value="Chromosome 10"/>
</dbReference>
<sequence length="480" mass="53761">MPAQTRGARRKSLGLPPKEKQERFDPSSPSKAKTGKKAEGWGAPERTGFWANVYGTCGVLAIIGTTPFIAVIVWHMFVNLDGSLASIVAAFQKDGLSLIAKIWPWTSKRAWQLLGSYAAFEALLQVYMPGKRFEANPTAAGNVPVYKANGVQSLVATVIAFFLCWHLGLTTPLEVYSLFGEMLAGMSLLAIVFCVFLLVKGHVAPTDEDSGSCGNVVYDFWWGMELYPKIGPLNLKQFTNCRFGMMAWAILPIIFACHQYQRDGFLADSVAVCVALMCVYNFKFFVWETGYFNSMDIQHDRAGYYICWGCLVWVPAVYASPALYIASVQPPVNLGPRLAAAIFALGCLSIWINYDSDRQRQEFRASGGKKKVWGKKPVIVEAEYKVAKDGRTVTKKSILLASGWWAIARHFHYLPEISASFFWTAPALFGKLPPYLYVIFLTVLLIDRSMRDDTRCSLKYGKYWKKYCELVPYKIVPGIF</sequence>
<name>C1FI91_MICCC</name>
<dbReference type="STRING" id="296587.C1FI91"/>
<keyword evidence="14 21" id="KW-0472">Membrane</keyword>
<dbReference type="Pfam" id="PF01222">
    <property type="entry name" value="ERG4_ERG24"/>
    <property type="match status" value="1"/>
</dbReference>
<dbReference type="KEGG" id="mis:MICPUN_108998"/>
<evidence type="ECO:0000256" key="7">
    <source>
        <dbReference type="ARBA" id="ARBA00022824"/>
    </source>
</evidence>
<dbReference type="PANTHER" id="PTHR21257">
    <property type="entry name" value="DELTA(14)-STEROL REDUCTASE"/>
    <property type="match status" value="1"/>
</dbReference>
<dbReference type="eggNOG" id="KOG1435">
    <property type="taxonomic scope" value="Eukaryota"/>
</dbReference>
<accession>C1FI91</accession>
<dbReference type="InParanoid" id="C1FI91"/>
<keyword evidence="9" id="KW-0752">Steroid biosynthesis</keyword>
<evidence type="ECO:0000256" key="9">
    <source>
        <dbReference type="ARBA" id="ARBA00022955"/>
    </source>
</evidence>
<evidence type="ECO:0000256" key="20">
    <source>
        <dbReference type="SAM" id="MobiDB-lite"/>
    </source>
</evidence>
<feature type="transmembrane region" description="Helical" evidence="21">
    <location>
        <begin position="264"/>
        <end position="282"/>
    </location>
</feature>
<evidence type="ECO:0000256" key="13">
    <source>
        <dbReference type="ARBA" id="ARBA00023098"/>
    </source>
</evidence>
<keyword evidence="8" id="KW-0521">NADP</keyword>
<dbReference type="EMBL" id="CP001576">
    <property type="protein sequence ID" value="ACO69953.1"/>
    <property type="molecule type" value="Genomic_DNA"/>
</dbReference>
<keyword evidence="15" id="KW-1207">Sterol metabolism</keyword>
<keyword evidence="16" id="KW-0753">Steroid metabolism</keyword>
<feature type="transmembrane region" description="Helical" evidence="21">
    <location>
        <begin position="338"/>
        <end position="354"/>
    </location>
</feature>
<reference evidence="22 23" key="1">
    <citation type="journal article" date="2009" name="Science">
        <title>Green evolution and dynamic adaptations revealed by genomes of the marine picoeukaryotes Micromonas.</title>
        <authorList>
            <person name="Worden A.Z."/>
            <person name="Lee J.H."/>
            <person name="Mock T."/>
            <person name="Rouze P."/>
            <person name="Simmons M.P."/>
            <person name="Aerts A.L."/>
            <person name="Allen A.E."/>
            <person name="Cuvelier M.L."/>
            <person name="Derelle E."/>
            <person name="Everett M.V."/>
            <person name="Foulon E."/>
            <person name="Grimwood J."/>
            <person name="Gundlach H."/>
            <person name="Henrissat B."/>
            <person name="Napoli C."/>
            <person name="McDonald S.M."/>
            <person name="Parker M.S."/>
            <person name="Rombauts S."/>
            <person name="Salamov A."/>
            <person name="Von Dassow P."/>
            <person name="Badger J.H."/>
            <person name="Coutinho P.M."/>
            <person name="Demir E."/>
            <person name="Dubchak I."/>
            <person name="Gentemann C."/>
            <person name="Eikrem W."/>
            <person name="Gready J.E."/>
            <person name="John U."/>
            <person name="Lanier W."/>
            <person name="Lindquist E.A."/>
            <person name="Lucas S."/>
            <person name="Mayer K.F."/>
            <person name="Moreau H."/>
            <person name="Not F."/>
            <person name="Otillar R."/>
            <person name="Panaud O."/>
            <person name="Pangilinan J."/>
            <person name="Paulsen I."/>
            <person name="Piegu B."/>
            <person name="Poliakov A."/>
            <person name="Robbens S."/>
            <person name="Schmutz J."/>
            <person name="Toulza E."/>
            <person name="Wyss T."/>
            <person name="Zelensky A."/>
            <person name="Zhou K."/>
            <person name="Armbrust E.V."/>
            <person name="Bhattacharya D."/>
            <person name="Goodenough U.W."/>
            <person name="Van de Peer Y."/>
            <person name="Grigoriev I.V."/>
        </authorList>
    </citation>
    <scope>NUCLEOTIDE SEQUENCE [LARGE SCALE GENOMIC DNA]</scope>
    <source>
        <strain evidence="23">RCC299 / NOUM17</strain>
    </source>
</reference>
<evidence type="ECO:0000256" key="8">
    <source>
        <dbReference type="ARBA" id="ARBA00022857"/>
    </source>
</evidence>
<evidence type="ECO:0000313" key="22">
    <source>
        <dbReference type="EMBL" id="ACO69953.1"/>
    </source>
</evidence>
<keyword evidence="13" id="KW-0443">Lipid metabolism</keyword>
<dbReference type="PANTHER" id="PTHR21257:SF38">
    <property type="entry name" value="7-DEHYDROCHOLESTEROL REDUCTASE"/>
    <property type="match status" value="1"/>
</dbReference>
<keyword evidence="7" id="KW-0256">Endoplasmic reticulum</keyword>
<feature type="transmembrane region" description="Helical" evidence="21">
    <location>
        <begin position="421"/>
        <end position="446"/>
    </location>
</feature>
<dbReference type="FunFam" id="1.20.120.1630:FF:000006">
    <property type="entry name" value="Putative 7-dehydrocholesterol reductase"/>
    <property type="match status" value="1"/>
</dbReference>
<keyword evidence="23" id="KW-1185">Reference proteome</keyword>
<keyword evidence="12" id="KW-0756">Sterol biosynthesis</keyword>
<dbReference type="GO" id="GO:0047598">
    <property type="term" value="F:7-dehydrocholesterol reductase activity"/>
    <property type="evidence" value="ECO:0007669"/>
    <property type="project" value="UniProtKB-EC"/>
</dbReference>
<evidence type="ECO:0000256" key="3">
    <source>
        <dbReference type="ARBA" id="ARBA00022516"/>
    </source>
</evidence>
<evidence type="ECO:0000256" key="15">
    <source>
        <dbReference type="ARBA" id="ARBA00023166"/>
    </source>
</evidence>
<keyword evidence="5 21" id="KW-0812">Transmembrane</keyword>
<dbReference type="InterPro" id="IPR018083">
    <property type="entry name" value="Sterol_reductase_CS"/>
</dbReference>
<evidence type="ECO:0000256" key="14">
    <source>
        <dbReference type="ARBA" id="ARBA00023136"/>
    </source>
</evidence>
<evidence type="ECO:0000256" key="11">
    <source>
        <dbReference type="ARBA" id="ARBA00023002"/>
    </source>
</evidence>
<gene>
    <name evidence="22" type="ORF">MICPUN_108998</name>
</gene>
<feature type="transmembrane region" description="Helical" evidence="21">
    <location>
        <begin position="302"/>
        <end position="326"/>
    </location>
</feature>
<dbReference type="Gene3D" id="1.20.120.1630">
    <property type="match status" value="1"/>
</dbReference>
<dbReference type="GO" id="GO:0006695">
    <property type="term" value="P:cholesterol biosynthetic process"/>
    <property type="evidence" value="ECO:0007669"/>
    <property type="project" value="UniProtKB-KW"/>
</dbReference>
<evidence type="ECO:0000313" key="23">
    <source>
        <dbReference type="Proteomes" id="UP000002009"/>
    </source>
</evidence>
<evidence type="ECO:0000256" key="17">
    <source>
        <dbReference type="ARBA" id="ARBA00038851"/>
    </source>
</evidence>
<dbReference type="InterPro" id="IPR001171">
    <property type="entry name" value="ERG24_DHCR-like"/>
</dbReference>
<feature type="transmembrane region" description="Helical" evidence="21">
    <location>
        <begin position="53"/>
        <end position="77"/>
    </location>
</feature>
<dbReference type="OrthoDB" id="5326588at2759"/>